<accession>A0A090KVE8</accession>
<proteinExistence type="predicted"/>
<sequence>MVQKKVLHYNIKYEKSLSEVGKNELIISSNEFKNVEKEYSKFINEIKRVTKLVKAEKQIPSARYSENVKSLFSTRRKLLNSITYSNNNEDKKESKVKMLTEIRLINKLIRQTIKNEWNSLVHDRIKEALENNKTIKSVFRVLKERKEALPVKVENINKYLNDLYLIKPEDKKRLKELKVKRFMNNYITNAFMNNIMVFKYGMNITGSKVPNLCFADDTCLLANSWKDLSLMVDKFIRACQPMSMELNINKCKILINRDLSFQYIKDKYILLNLAKMQVSNEEEYLGKMMSITEKRCFLKQVRYRAWKAFYSIRKFINISLRARKLLFVTRIRSSILKLLPENKWLIKEEDNTFKKLSNENMYKKIGICNLNRHLAKLKIKFIYKKIDKNGIVQRCLCWYSRGTKKCIARPRDSYFDCFKRSRCKGKNNNNLTFTHLI</sequence>
<dbReference type="AlphaFoldDB" id="A0A090KVE8"/>
<dbReference type="CTD" id="36373769"/>
<reference evidence="1" key="2">
    <citation type="submission" date="2014-09" db="EMBL/GenBank/DDBJ databases">
        <authorList>
            <person name="Aslett A.Martin."/>
        </authorList>
    </citation>
    <scope>NUCLEOTIDE SEQUENCE</scope>
    <source>
        <strain evidence="1">ED321 Heterogonic</strain>
    </source>
</reference>
<evidence type="ECO:0000313" key="3">
    <source>
        <dbReference type="WBParaSite" id="SRAE_0000052500.1"/>
    </source>
</evidence>
<dbReference type="Proteomes" id="UP000035682">
    <property type="component" value="Unplaced"/>
</dbReference>
<name>A0A090KVE8_STRRB</name>
<evidence type="ECO:0000313" key="4">
    <source>
        <dbReference type="WormBase" id="SRAE_0000052500"/>
    </source>
</evidence>
<dbReference type="WBParaSite" id="SRAE_0000052500.1">
    <property type="protein sequence ID" value="SRAE_0000052500.1"/>
    <property type="gene ID" value="WBGene00256271"/>
</dbReference>
<dbReference type="GeneID" id="36373769"/>
<dbReference type="WormBase" id="SRAE_0000052500">
    <property type="protein sequence ID" value="SRP03825"/>
    <property type="gene ID" value="WBGene00256271"/>
</dbReference>
<reference evidence="3" key="3">
    <citation type="submission" date="2020-12" db="UniProtKB">
        <authorList>
            <consortium name="WormBaseParasite"/>
        </authorList>
    </citation>
    <scope>IDENTIFICATION</scope>
</reference>
<organism evidence="1">
    <name type="scientific">Strongyloides ratti</name>
    <name type="common">Parasitic roundworm</name>
    <dbReference type="NCBI Taxonomy" id="34506"/>
    <lineage>
        <taxon>Eukaryota</taxon>
        <taxon>Metazoa</taxon>
        <taxon>Ecdysozoa</taxon>
        <taxon>Nematoda</taxon>
        <taxon>Chromadorea</taxon>
        <taxon>Rhabditida</taxon>
        <taxon>Tylenchina</taxon>
        <taxon>Panagrolaimomorpha</taxon>
        <taxon>Strongyloidoidea</taxon>
        <taxon>Strongyloididae</taxon>
        <taxon>Strongyloides</taxon>
    </lineage>
</organism>
<dbReference type="EMBL" id="LN609407">
    <property type="protein sequence ID" value="CEF61401.2"/>
    <property type="molecule type" value="Genomic_DNA"/>
</dbReference>
<dbReference type="OrthoDB" id="425681at2759"/>
<evidence type="ECO:0000313" key="1">
    <source>
        <dbReference type="EMBL" id="CEF61401.2"/>
    </source>
</evidence>
<dbReference type="RefSeq" id="XP_024500610.1">
    <property type="nucleotide sequence ID" value="XM_024646427.1"/>
</dbReference>
<reference evidence="2" key="1">
    <citation type="submission" date="2014-09" db="EMBL/GenBank/DDBJ databases">
        <authorList>
            <person name="Martin A.A."/>
        </authorList>
    </citation>
    <scope>NUCLEOTIDE SEQUENCE</scope>
    <source>
        <strain evidence="2">ED321</strain>
    </source>
</reference>
<gene>
    <name evidence="1 3 4" type="ORF">SRAE_0000052500</name>
</gene>
<keyword evidence="2" id="KW-1185">Reference proteome</keyword>
<evidence type="ECO:0000313" key="2">
    <source>
        <dbReference type="Proteomes" id="UP000035682"/>
    </source>
</evidence>
<protein>
    <submittedName>
        <fullName evidence="3">Reverse transcriptase domain-containing protein</fullName>
    </submittedName>
</protein>